<feature type="domain" description="NAD-dependent epimerase/dehydratase" evidence="5">
    <location>
        <begin position="166"/>
        <end position="292"/>
    </location>
</feature>
<evidence type="ECO:0000256" key="2">
    <source>
        <dbReference type="ARBA" id="ARBA00022793"/>
    </source>
</evidence>
<keyword evidence="4" id="KW-0456">Lyase</keyword>
<keyword evidence="7" id="KW-1185">Reference proteome</keyword>
<dbReference type="InterPro" id="IPR044516">
    <property type="entry name" value="UXS-like"/>
</dbReference>
<dbReference type="InterPro" id="IPR001509">
    <property type="entry name" value="Epimerase_deHydtase"/>
</dbReference>
<dbReference type="InterPro" id="IPR036291">
    <property type="entry name" value="NAD(P)-bd_dom_sf"/>
</dbReference>
<dbReference type="Proteomes" id="UP001164746">
    <property type="component" value="Chromosome 4"/>
</dbReference>
<evidence type="ECO:0000256" key="1">
    <source>
        <dbReference type="ARBA" id="ARBA00001911"/>
    </source>
</evidence>
<organism evidence="6 7">
    <name type="scientific">Mya arenaria</name>
    <name type="common">Soft-shell clam</name>
    <dbReference type="NCBI Taxonomy" id="6604"/>
    <lineage>
        <taxon>Eukaryota</taxon>
        <taxon>Metazoa</taxon>
        <taxon>Spiralia</taxon>
        <taxon>Lophotrochozoa</taxon>
        <taxon>Mollusca</taxon>
        <taxon>Bivalvia</taxon>
        <taxon>Autobranchia</taxon>
        <taxon>Heteroconchia</taxon>
        <taxon>Euheterodonta</taxon>
        <taxon>Imparidentia</taxon>
        <taxon>Neoheterodontei</taxon>
        <taxon>Myida</taxon>
        <taxon>Myoidea</taxon>
        <taxon>Myidae</taxon>
        <taxon>Mya</taxon>
    </lineage>
</organism>
<accession>A0ABY7E383</accession>
<dbReference type="Pfam" id="PF01370">
    <property type="entry name" value="Epimerase"/>
    <property type="match status" value="1"/>
</dbReference>
<proteinExistence type="predicted"/>
<dbReference type="Gene3D" id="3.40.50.720">
    <property type="entry name" value="NAD(P)-binding Rossmann-like Domain"/>
    <property type="match status" value="2"/>
</dbReference>
<dbReference type="PANTHER" id="PTHR43078">
    <property type="entry name" value="UDP-GLUCURONIC ACID DECARBOXYLASE-RELATED"/>
    <property type="match status" value="1"/>
</dbReference>
<sequence>MRQINWNKKMKSPKFILLVLAVVSTIILYVKSMEAEDKSQKRLMEFPGGASAHNGQATALQYQNSGDFYQEIKELKNRIKELEKGRKVYPEVPILNYKDRKRILITGGAGFVGSHLTDKLMLQGHEVYVVDNFFTGRKKNVEHWIGHNNFELIHADIVNPLFIEGLAKRVRARLLLASTSEVYGDPEVHPQTEDYWGHVNPIGPRSCYDEGKRAAESLCYAYKKQDNVDIRVARIFNTFGPRMHMNDGRVVSNFILQALQDQPITIYGKGEQTRSFQYVSDLVNGLIALMNGNYSMPVNLGNPDEYTITEFAEEILKRKPIDDPKKRKPDISLAKQELKWEPKGKKQNDHACLVLFCLGPGKKHFCFNRGQWKTFYIRYCLEIHLNLLINLKIKSVSFMIVIKIDVTDFF</sequence>
<keyword evidence="2" id="KW-0210">Decarboxylase</keyword>
<dbReference type="PANTHER" id="PTHR43078:SF6">
    <property type="entry name" value="UDP-GLUCURONIC ACID DECARBOXYLASE 1"/>
    <property type="match status" value="1"/>
</dbReference>
<name>A0ABY7E383_MYAAR</name>
<reference evidence="6" key="1">
    <citation type="submission" date="2022-11" db="EMBL/GenBank/DDBJ databases">
        <title>Centuries of genome instability and evolution in soft-shell clam transmissible cancer (bioRxiv).</title>
        <authorList>
            <person name="Hart S.F.M."/>
            <person name="Yonemitsu M.A."/>
            <person name="Giersch R.M."/>
            <person name="Beal B.F."/>
            <person name="Arriagada G."/>
            <person name="Davis B.W."/>
            <person name="Ostrander E.A."/>
            <person name="Goff S.P."/>
            <person name="Metzger M.J."/>
        </authorList>
    </citation>
    <scope>NUCLEOTIDE SEQUENCE</scope>
    <source>
        <strain evidence="6">MELC-2E11</strain>
        <tissue evidence="6">Siphon/mantle</tissue>
    </source>
</reference>
<evidence type="ECO:0000313" key="6">
    <source>
        <dbReference type="EMBL" id="WAR03267.1"/>
    </source>
</evidence>
<evidence type="ECO:0000256" key="3">
    <source>
        <dbReference type="ARBA" id="ARBA00023027"/>
    </source>
</evidence>
<dbReference type="SUPFAM" id="SSF51735">
    <property type="entry name" value="NAD(P)-binding Rossmann-fold domains"/>
    <property type="match status" value="1"/>
</dbReference>
<keyword evidence="3" id="KW-0520">NAD</keyword>
<gene>
    <name evidence="6" type="ORF">MAR_009825</name>
</gene>
<evidence type="ECO:0000259" key="5">
    <source>
        <dbReference type="Pfam" id="PF01370"/>
    </source>
</evidence>
<evidence type="ECO:0000313" key="7">
    <source>
        <dbReference type="Proteomes" id="UP001164746"/>
    </source>
</evidence>
<dbReference type="EMBL" id="CP111015">
    <property type="protein sequence ID" value="WAR03267.1"/>
    <property type="molecule type" value="Genomic_DNA"/>
</dbReference>
<comment type="cofactor">
    <cofactor evidence="1">
        <name>NAD(+)</name>
        <dbReference type="ChEBI" id="CHEBI:57540"/>
    </cofactor>
</comment>
<evidence type="ECO:0000256" key="4">
    <source>
        <dbReference type="ARBA" id="ARBA00023239"/>
    </source>
</evidence>
<dbReference type="CDD" id="cd05230">
    <property type="entry name" value="UGD_SDR_e"/>
    <property type="match status" value="1"/>
</dbReference>
<protein>
    <submittedName>
        <fullName evidence="6">UXS1-like protein</fullName>
    </submittedName>
</protein>